<keyword evidence="7" id="KW-1185">Reference proteome</keyword>
<dbReference type="Pfam" id="PF05593">
    <property type="entry name" value="RHS_repeat"/>
    <property type="match status" value="10"/>
</dbReference>
<dbReference type="Gene3D" id="1.10.287.1060">
    <property type="entry name" value="ESAT-6-like"/>
    <property type="match status" value="1"/>
</dbReference>
<name>A0A5J6G5P4_STRKN</name>
<evidence type="ECO:0000256" key="1">
    <source>
        <dbReference type="ARBA" id="ARBA00022737"/>
    </source>
</evidence>
<dbReference type="InterPro" id="IPR022385">
    <property type="entry name" value="Rhs_assc_core"/>
</dbReference>
<feature type="region of interest" description="Disordered" evidence="2">
    <location>
        <begin position="1223"/>
        <end position="1247"/>
    </location>
</feature>
<dbReference type="InterPro" id="IPR045351">
    <property type="entry name" value="DUF6531"/>
</dbReference>
<dbReference type="Proteomes" id="UP000325529">
    <property type="component" value="Chromosome"/>
</dbReference>
<dbReference type="SUPFAM" id="SSF140453">
    <property type="entry name" value="EsxAB dimer-like"/>
    <property type="match status" value="1"/>
</dbReference>
<dbReference type="EMBL" id="CP023699">
    <property type="protein sequence ID" value="QEU90879.1"/>
    <property type="molecule type" value="Genomic_DNA"/>
</dbReference>
<gene>
    <name evidence="6" type="ORF">CP970_08240</name>
</gene>
<accession>A0A5J6G5P4</accession>
<feature type="domain" description="Outer membrane channel protein CpnT-like N-terminal" evidence="5">
    <location>
        <begin position="33"/>
        <end position="145"/>
    </location>
</feature>
<dbReference type="OrthoDB" id="4981820at2"/>
<proteinExistence type="predicted"/>
<dbReference type="InterPro" id="IPR057746">
    <property type="entry name" value="CpnT-like_N"/>
</dbReference>
<dbReference type="KEGG" id="ska:CP970_08240"/>
<dbReference type="NCBIfam" id="TIGR01643">
    <property type="entry name" value="YD_repeat_2x"/>
    <property type="match status" value="9"/>
</dbReference>
<dbReference type="Pfam" id="PF25547">
    <property type="entry name" value="WXG100_2"/>
    <property type="match status" value="1"/>
</dbReference>
<dbReference type="InterPro" id="IPR036689">
    <property type="entry name" value="ESAT-6-like_sf"/>
</dbReference>
<dbReference type="Gene3D" id="2.180.10.10">
    <property type="entry name" value="RHS repeat-associated core"/>
    <property type="match status" value="3"/>
</dbReference>
<protein>
    <recommendedName>
        <fullName evidence="8">RHS repeat protein</fullName>
    </recommendedName>
</protein>
<dbReference type="InterPro" id="IPR050708">
    <property type="entry name" value="T6SS_VgrG/RHS"/>
</dbReference>
<dbReference type="InterPro" id="IPR056823">
    <property type="entry name" value="TEN-like_YD-shell"/>
</dbReference>
<evidence type="ECO:0000313" key="6">
    <source>
        <dbReference type="EMBL" id="QEU90879.1"/>
    </source>
</evidence>
<reference evidence="6 7" key="1">
    <citation type="submission" date="2017-09" db="EMBL/GenBank/DDBJ databases">
        <authorList>
            <person name="Lee N."/>
            <person name="Cho B.-K."/>
        </authorList>
    </citation>
    <scope>NUCLEOTIDE SEQUENCE [LARGE SCALE GENOMIC DNA]</scope>
    <source>
        <strain evidence="6 7">ATCC 12853</strain>
    </source>
</reference>
<feature type="compositionally biased region" description="Basic and acidic residues" evidence="2">
    <location>
        <begin position="1419"/>
        <end position="1430"/>
    </location>
</feature>
<feature type="compositionally biased region" description="Low complexity" evidence="2">
    <location>
        <begin position="1231"/>
        <end position="1244"/>
    </location>
</feature>
<evidence type="ECO:0008006" key="8">
    <source>
        <dbReference type="Google" id="ProtNLM"/>
    </source>
</evidence>
<feature type="domain" description="Teneurin-like YD-shell" evidence="4">
    <location>
        <begin position="1251"/>
        <end position="1332"/>
    </location>
</feature>
<evidence type="ECO:0000313" key="7">
    <source>
        <dbReference type="Proteomes" id="UP000325529"/>
    </source>
</evidence>
<feature type="domain" description="DUF6531" evidence="3">
    <location>
        <begin position="303"/>
        <end position="374"/>
    </location>
</feature>
<evidence type="ECO:0000256" key="2">
    <source>
        <dbReference type="SAM" id="MobiDB-lite"/>
    </source>
</evidence>
<dbReference type="RefSeq" id="WP_055549274.1">
    <property type="nucleotide sequence ID" value="NZ_CP023699.1"/>
</dbReference>
<sequence length="1497" mass="163932">MVDLNPLHYINKFNHMAGDNMASMMEFLGISDPAVDPDGVREIAKKWRNLAKAVDASVKDAESALKDVTWEGKTATAFNKRAKKTRSQATQMADSLRDGADALDKYADEAHELLTELNVIILEIIEVEMAGLALSVLTGGASAVVSSLAAGARFAKVMALLGRIEHAGTAMARAIKAVLEVIRGLRRALRALKEIKTIARVGKMAGEGAKFAALDTLLKDPATFKDPGKLAETLALGAALGVGLGSLGTLLGKGLGKLKPKDLSKLRGAMKLDCAAFKRLSLRPGFDKLPASVRNALKRFVRDPVDVATGDMALPRTDVQLPGVLPLLLERTHLSSYRFGGWFGPSWASTLDQRVQADEDGFVYAAADGARLCFPIPDAESGLPSRPDTPGSRLTLSWADDFDGALCVHDPDTGLTQVFHSPVPAAAGEAVDVPLQSIQDRNGNRITIEYAEGDIPAAITHTGGYRIAVDRDDSNSRITGLRLLDPAAPSAPGTTLVTFGYDEAGHLVEETNSSGLPMRYTYDDAGRMTSWTDRNGTTYWYVYDARGRVTATGGTGDALASTLAYEDATRTTRVTDSLGHVRVYEHNEAFRLVRETDPLGHVMEQEWSDDLQLTAVSDPLGRTTRYAYDQVGRLIQVTRPDGAHSSVEFDESGLPALTVEPDGSRWVREYDSIGNPVAVTDPAGRTTRFAYDPAGGLSEVTDALGHAVRVRCDGAGLPLTVTNALGAVNTYERDAFGRLAVLTDPLGARTLLEWTVEGRPARRVTADGSQETWLYDGEGNCTHHTDASGAVSRFEYTHFDLLSARTSADGVRHAFTYDSELRLTTVTNPQGLTWEYQYDAAGRLVVESDFDGRLQRYVHDAAGQLTRRTTPLGEEIRYWRDALGQAARKDVAGQITDFTYDAAGRMLRAATPDTAVEWHWDEKGQLRAETVAGRGLSYAYDELGRRTRRTTPTGAVSTTSYDVVGNRTELTTGGRSLRFEHDAAGRETTRHVGGHLAIAHTFDQLGRPQTQTVTGPENRRVQERAYRYRADGYLTDIEESSGGSRTFELDTVGRVTGVSAAGWRETYAYDAAGNQTDASWPATHQGQESQGAREFAGMTLLRAGGVRYEHDAAGRVVLRQKTRLSRKPDTWRYTWDAEDRLTSVVTPDGTRWRYTYDPLGRRIAKERLAADGATATERVDFTWDGTTLCEQTTRGADFASPVTLTWDHDAVRPLAQTERIAAHEGGGGSADGSDFADGWSSAGGEPSQEQIDERFFAIVTDLVGTPTELVDEDGDIAWRMRSTLWGTTSWAADSTAYTPLRFPGQYFDPETGLHYNYFRYYDPSTGRYHSPDPLGLRPADNAFTYPHNPCTWTDPLGLAPECGDADVPPSNWVPDENYSPEEITRRIGGNKDRKAWFETPEDIHKIVDDIVKNPNKEQRYTGPVDDRVADNYRGGKSRAGQRWKGQPIYDNGNPFSQARVVVDREGNIAYFGRSKDGSHNYDQVIPYPWAKAQPRSN</sequence>
<evidence type="ECO:0000259" key="5">
    <source>
        <dbReference type="Pfam" id="PF25547"/>
    </source>
</evidence>
<dbReference type="PANTHER" id="PTHR32305:SF15">
    <property type="entry name" value="PROTEIN RHSA-RELATED"/>
    <property type="match status" value="1"/>
</dbReference>
<dbReference type="Pfam" id="PF25023">
    <property type="entry name" value="TEN_YD-shell"/>
    <property type="match status" value="1"/>
</dbReference>
<keyword evidence="1" id="KW-0677">Repeat</keyword>
<evidence type="ECO:0000259" key="3">
    <source>
        <dbReference type="Pfam" id="PF20148"/>
    </source>
</evidence>
<dbReference type="PANTHER" id="PTHR32305">
    <property type="match status" value="1"/>
</dbReference>
<dbReference type="NCBIfam" id="TIGR03696">
    <property type="entry name" value="Rhs_assc_core"/>
    <property type="match status" value="1"/>
</dbReference>
<dbReference type="Pfam" id="PF20148">
    <property type="entry name" value="DUF6531"/>
    <property type="match status" value="1"/>
</dbReference>
<evidence type="ECO:0000259" key="4">
    <source>
        <dbReference type="Pfam" id="PF25023"/>
    </source>
</evidence>
<dbReference type="InterPro" id="IPR006530">
    <property type="entry name" value="YD"/>
</dbReference>
<dbReference type="InterPro" id="IPR031325">
    <property type="entry name" value="RHS_repeat"/>
</dbReference>
<organism evidence="6 7">
    <name type="scientific">Streptomyces kanamyceticus</name>
    <dbReference type="NCBI Taxonomy" id="1967"/>
    <lineage>
        <taxon>Bacteria</taxon>
        <taxon>Bacillati</taxon>
        <taxon>Actinomycetota</taxon>
        <taxon>Actinomycetes</taxon>
        <taxon>Kitasatosporales</taxon>
        <taxon>Streptomycetaceae</taxon>
        <taxon>Streptomyces</taxon>
    </lineage>
</organism>
<feature type="region of interest" description="Disordered" evidence="2">
    <location>
        <begin position="1419"/>
        <end position="1451"/>
    </location>
</feature>